<sequence length="418" mass="48524">MKPISYLHGEPQVIWEQEEVNQMIVNENLEYAVIGKFSYGWPDIQDLRKLIPKQCELKGECNIGLLSNRHVLIRATILEDYVHLLSKPAFYITQKNWTFPMRTLKWDPMFNPEEETTTAIAWISFPSLPPNFFGKEAVFSLAAAVGKPLQVDMATRNQTRPTCARVKVEVDLLKEFPKRIKIGMRKQNDEVVEKWIKIKYDYVPKYCQTCMIQGHNAEQCYVEHPELYPKERKGREEEKKKDWVEGKNGDRPTEKKEEEFVEQKYKKWGGGRNKQPEKVWTKVGIITGNQFNMLEQEMKDKEEEEEQQKENLKAVEDEKTETPGIQGSDNKERRKRTQATLKGTSVLEVRNSSNGETTTLLEDRGSGHKDGTEEDNKQAASDTNSKEHVLVRTNGEKISNNRLEANTDLDRDNNRDKE</sequence>
<gene>
    <name evidence="3" type="ORF">MTR67_010500</name>
</gene>
<feature type="domain" description="DUF4283" evidence="2">
    <location>
        <begin position="26"/>
        <end position="114"/>
    </location>
</feature>
<feature type="compositionally biased region" description="Basic and acidic residues" evidence="1">
    <location>
        <begin position="361"/>
        <end position="377"/>
    </location>
</feature>
<protein>
    <recommendedName>
        <fullName evidence="2">DUF4283 domain-containing protein</fullName>
    </recommendedName>
</protein>
<organism evidence="3 4">
    <name type="scientific">Solanum verrucosum</name>
    <dbReference type="NCBI Taxonomy" id="315347"/>
    <lineage>
        <taxon>Eukaryota</taxon>
        <taxon>Viridiplantae</taxon>
        <taxon>Streptophyta</taxon>
        <taxon>Embryophyta</taxon>
        <taxon>Tracheophyta</taxon>
        <taxon>Spermatophyta</taxon>
        <taxon>Magnoliopsida</taxon>
        <taxon>eudicotyledons</taxon>
        <taxon>Gunneridae</taxon>
        <taxon>Pentapetalae</taxon>
        <taxon>asterids</taxon>
        <taxon>lamiids</taxon>
        <taxon>Solanales</taxon>
        <taxon>Solanaceae</taxon>
        <taxon>Solanoideae</taxon>
        <taxon>Solaneae</taxon>
        <taxon>Solanum</taxon>
    </lineage>
</organism>
<dbReference type="AlphaFoldDB" id="A0AAF0Q9C3"/>
<keyword evidence="4" id="KW-1185">Reference proteome</keyword>
<dbReference type="PANTHER" id="PTHR31286">
    <property type="entry name" value="GLYCINE-RICH CELL WALL STRUCTURAL PROTEIN 1.8-LIKE"/>
    <property type="match status" value="1"/>
</dbReference>
<feature type="region of interest" description="Disordered" evidence="1">
    <location>
        <begin position="299"/>
        <end position="418"/>
    </location>
</feature>
<feature type="compositionally biased region" description="Basic and acidic residues" evidence="1">
    <location>
        <begin position="308"/>
        <end position="321"/>
    </location>
</feature>
<dbReference type="Proteomes" id="UP001234989">
    <property type="component" value="Chromosome 2"/>
</dbReference>
<evidence type="ECO:0000313" key="4">
    <source>
        <dbReference type="Proteomes" id="UP001234989"/>
    </source>
</evidence>
<proteinExistence type="predicted"/>
<dbReference type="InterPro" id="IPR025558">
    <property type="entry name" value="DUF4283"/>
</dbReference>
<feature type="region of interest" description="Disordered" evidence="1">
    <location>
        <begin position="232"/>
        <end position="260"/>
    </location>
</feature>
<reference evidence="3" key="1">
    <citation type="submission" date="2023-08" db="EMBL/GenBank/DDBJ databases">
        <title>A de novo genome assembly of Solanum verrucosum Schlechtendal, a Mexican diploid species geographically isolated from the other diploid A-genome species in potato relatives.</title>
        <authorList>
            <person name="Hosaka K."/>
        </authorList>
    </citation>
    <scope>NUCLEOTIDE SEQUENCE</scope>
    <source>
        <tissue evidence="3">Young leaves</tissue>
    </source>
</reference>
<evidence type="ECO:0000313" key="3">
    <source>
        <dbReference type="EMBL" id="WMV17115.1"/>
    </source>
</evidence>
<dbReference type="PANTHER" id="PTHR31286:SF179">
    <property type="entry name" value="RNASE H TYPE-1 DOMAIN-CONTAINING PROTEIN"/>
    <property type="match status" value="1"/>
</dbReference>
<dbReference type="InterPro" id="IPR040256">
    <property type="entry name" value="At4g02000-like"/>
</dbReference>
<feature type="compositionally biased region" description="Polar residues" evidence="1">
    <location>
        <begin position="350"/>
        <end position="360"/>
    </location>
</feature>
<name>A0AAF0Q9C3_SOLVR</name>
<dbReference type="Pfam" id="PF14111">
    <property type="entry name" value="DUF4283"/>
    <property type="match status" value="1"/>
</dbReference>
<dbReference type="EMBL" id="CP133613">
    <property type="protein sequence ID" value="WMV17115.1"/>
    <property type="molecule type" value="Genomic_DNA"/>
</dbReference>
<accession>A0AAF0Q9C3</accession>
<evidence type="ECO:0000256" key="1">
    <source>
        <dbReference type="SAM" id="MobiDB-lite"/>
    </source>
</evidence>
<evidence type="ECO:0000259" key="2">
    <source>
        <dbReference type="Pfam" id="PF14111"/>
    </source>
</evidence>
<feature type="compositionally biased region" description="Basic and acidic residues" evidence="1">
    <location>
        <begin position="408"/>
        <end position="418"/>
    </location>
</feature>